<feature type="compositionally biased region" description="Pro residues" evidence="1">
    <location>
        <begin position="16"/>
        <end position="35"/>
    </location>
</feature>
<name>A0A1L9RBN8_ASPWE</name>
<evidence type="ECO:0000259" key="2">
    <source>
        <dbReference type="Pfam" id="PF05433"/>
    </source>
</evidence>
<evidence type="ECO:0000313" key="3">
    <source>
        <dbReference type="EMBL" id="OJJ32277.1"/>
    </source>
</evidence>
<keyword evidence="4" id="KW-1185">Reference proteome</keyword>
<gene>
    <name evidence="3" type="ORF">ASPWEDRAFT_31198</name>
</gene>
<dbReference type="Proteomes" id="UP000184383">
    <property type="component" value="Unassembled WGS sequence"/>
</dbReference>
<dbReference type="VEuPathDB" id="FungiDB:ASPWEDRAFT_31198"/>
<evidence type="ECO:0000313" key="4">
    <source>
        <dbReference type="Proteomes" id="UP000184383"/>
    </source>
</evidence>
<dbReference type="STRING" id="1073089.A0A1L9RBN8"/>
<accession>A0A1L9RBN8</accession>
<dbReference type="AlphaFoldDB" id="A0A1L9RBN8"/>
<dbReference type="OrthoDB" id="4509663at2759"/>
<dbReference type="PANTHER" id="PTHR37014:SF10">
    <property type="entry name" value="RICH PROTEIN MS8, PUTATIVE (AFU_ORTHOLOGUE AFUA_7G05650)-RELATED"/>
    <property type="match status" value="1"/>
</dbReference>
<dbReference type="GeneID" id="63749366"/>
<sequence length="190" mass="20317">MNNYNQPPYEQTTYPPQGPGPYPNGPSYSPPPPQYPQEYNNSAPYPPQPQQEYPPMGENASYYNTGAPDQRHSHSPQPPQDEDEKGLGSTVIGGAAGGYLGHQMGGKMSTLGGAALGALGLNALNHKLHKPEQSQVNAVPMAGMPMGGMPMGGMPGNMAMPMGGMVQPVIVPMSKCKARRMRRHQRLGFC</sequence>
<dbReference type="InterPro" id="IPR008816">
    <property type="entry name" value="Gly_zipper_2TM_dom"/>
</dbReference>
<dbReference type="EMBL" id="KV878215">
    <property type="protein sequence ID" value="OJJ32277.1"/>
    <property type="molecule type" value="Genomic_DNA"/>
</dbReference>
<reference evidence="4" key="1">
    <citation type="journal article" date="2017" name="Genome Biol.">
        <title>Comparative genomics reveals high biological diversity and specific adaptations in the industrially and medically important fungal genus Aspergillus.</title>
        <authorList>
            <person name="de Vries R.P."/>
            <person name="Riley R."/>
            <person name="Wiebenga A."/>
            <person name="Aguilar-Osorio G."/>
            <person name="Amillis S."/>
            <person name="Uchima C.A."/>
            <person name="Anderluh G."/>
            <person name="Asadollahi M."/>
            <person name="Askin M."/>
            <person name="Barry K."/>
            <person name="Battaglia E."/>
            <person name="Bayram O."/>
            <person name="Benocci T."/>
            <person name="Braus-Stromeyer S.A."/>
            <person name="Caldana C."/>
            <person name="Canovas D."/>
            <person name="Cerqueira G.C."/>
            <person name="Chen F."/>
            <person name="Chen W."/>
            <person name="Choi C."/>
            <person name="Clum A."/>
            <person name="Dos Santos R.A."/>
            <person name="Damasio A.R."/>
            <person name="Diallinas G."/>
            <person name="Emri T."/>
            <person name="Fekete E."/>
            <person name="Flipphi M."/>
            <person name="Freyberg S."/>
            <person name="Gallo A."/>
            <person name="Gournas C."/>
            <person name="Habgood R."/>
            <person name="Hainaut M."/>
            <person name="Harispe M.L."/>
            <person name="Henrissat B."/>
            <person name="Hilden K.S."/>
            <person name="Hope R."/>
            <person name="Hossain A."/>
            <person name="Karabika E."/>
            <person name="Karaffa L."/>
            <person name="Karanyi Z."/>
            <person name="Krasevec N."/>
            <person name="Kuo A."/>
            <person name="Kusch H."/>
            <person name="LaButti K."/>
            <person name="Lagendijk E.L."/>
            <person name="Lapidus A."/>
            <person name="Levasseur A."/>
            <person name="Lindquist E."/>
            <person name="Lipzen A."/>
            <person name="Logrieco A.F."/>
            <person name="MacCabe A."/>
            <person name="Maekelae M.R."/>
            <person name="Malavazi I."/>
            <person name="Melin P."/>
            <person name="Meyer V."/>
            <person name="Mielnichuk N."/>
            <person name="Miskei M."/>
            <person name="Molnar A.P."/>
            <person name="Mule G."/>
            <person name="Ngan C.Y."/>
            <person name="Orejas M."/>
            <person name="Orosz E."/>
            <person name="Ouedraogo J.P."/>
            <person name="Overkamp K.M."/>
            <person name="Park H.-S."/>
            <person name="Perrone G."/>
            <person name="Piumi F."/>
            <person name="Punt P.J."/>
            <person name="Ram A.F."/>
            <person name="Ramon A."/>
            <person name="Rauscher S."/>
            <person name="Record E."/>
            <person name="Riano-Pachon D.M."/>
            <person name="Robert V."/>
            <person name="Roehrig J."/>
            <person name="Ruller R."/>
            <person name="Salamov A."/>
            <person name="Salih N.S."/>
            <person name="Samson R.A."/>
            <person name="Sandor E."/>
            <person name="Sanguinetti M."/>
            <person name="Schuetze T."/>
            <person name="Sepcic K."/>
            <person name="Shelest E."/>
            <person name="Sherlock G."/>
            <person name="Sophianopoulou V."/>
            <person name="Squina F.M."/>
            <person name="Sun H."/>
            <person name="Susca A."/>
            <person name="Todd R.B."/>
            <person name="Tsang A."/>
            <person name="Unkles S.E."/>
            <person name="van de Wiele N."/>
            <person name="van Rossen-Uffink D."/>
            <person name="Oliveira J.V."/>
            <person name="Vesth T.C."/>
            <person name="Visser J."/>
            <person name="Yu J.-H."/>
            <person name="Zhou M."/>
            <person name="Andersen M.R."/>
            <person name="Archer D.B."/>
            <person name="Baker S.E."/>
            <person name="Benoit I."/>
            <person name="Brakhage A.A."/>
            <person name="Braus G.H."/>
            <person name="Fischer R."/>
            <person name="Frisvad J.C."/>
            <person name="Goldman G.H."/>
            <person name="Houbraken J."/>
            <person name="Oakley B."/>
            <person name="Pocsi I."/>
            <person name="Scazzocchio C."/>
            <person name="Seiboth B."/>
            <person name="vanKuyk P.A."/>
            <person name="Wortman J."/>
            <person name="Dyer P.S."/>
            <person name="Grigoriev I.V."/>
        </authorList>
    </citation>
    <scope>NUCLEOTIDE SEQUENCE [LARGE SCALE GENOMIC DNA]</scope>
    <source>
        <strain evidence="4">DTO 134E9</strain>
    </source>
</reference>
<proteinExistence type="predicted"/>
<organism evidence="3 4">
    <name type="scientific">Aspergillus wentii DTO 134E9</name>
    <dbReference type="NCBI Taxonomy" id="1073089"/>
    <lineage>
        <taxon>Eukaryota</taxon>
        <taxon>Fungi</taxon>
        <taxon>Dikarya</taxon>
        <taxon>Ascomycota</taxon>
        <taxon>Pezizomycotina</taxon>
        <taxon>Eurotiomycetes</taxon>
        <taxon>Eurotiomycetidae</taxon>
        <taxon>Eurotiales</taxon>
        <taxon>Aspergillaceae</taxon>
        <taxon>Aspergillus</taxon>
        <taxon>Aspergillus subgen. Cremei</taxon>
    </lineage>
</organism>
<feature type="region of interest" description="Disordered" evidence="1">
    <location>
        <begin position="1"/>
        <end position="90"/>
    </location>
</feature>
<protein>
    <recommendedName>
        <fullName evidence="2">Glycine zipper 2TM domain-containing protein</fullName>
    </recommendedName>
</protein>
<evidence type="ECO:0000256" key="1">
    <source>
        <dbReference type="SAM" id="MobiDB-lite"/>
    </source>
</evidence>
<dbReference type="RefSeq" id="XP_040685954.1">
    <property type="nucleotide sequence ID" value="XM_040833518.1"/>
</dbReference>
<dbReference type="Pfam" id="PF05433">
    <property type="entry name" value="Rick_17kDa_Anti"/>
    <property type="match status" value="1"/>
</dbReference>
<feature type="domain" description="Glycine zipper 2TM" evidence="2">
    <location>
        <begin position="89"/>
        <end position="119"/>
    </location>
</feature>
<feature type="compositionally biased region" description="Low complexity" evidence="1">
    <location>
        <begin position="1"/>
        <end position="15"/>
    </location>
</feature>
<dbReference type="PANTHER" id="PTHR37014">
    <property type="entry name" value="EXPRESSION LETHALITY PROTEIN HEL10, PUTATIVE (AFU_ORTHOLOGUE AFUA_1G06580)-RELATED"/>
    <property type="match status" value="1"/>
</dbReference>